<evidence type="ECO:0000256" key="1">
    <source>
        <dbReference type="SAM" id="MobiDB-lite"/>
    </source>
</evidence>
<sequence length="676" mass="71621">MTNNTDIIVQAITKYGSAAVISMQSLISRDYADVDADHRSLCVSRDLSAYYEYFSYYNKTWGSPLSVDIEPNCCTCGASTVPSSYESMSTHAPSYPLTTSPPCCGTCNVRGERAQVLYWPTPNPKPQIQTLTNQAGHTFISPSVYIVFQSLWAKDSCGHVGSCLQSATLAYDPSDISSRVIYDSRKDSFYITHRRLNFADFNHCDTDRLSPAPLTALLETEAGTYRCAPEILLPTGLHRALPSWSTCTDADPSDGFEIWDPPRVLHSVTGLDAPGDKVTTTSRHATVSHTTSSAVTGPGLELLVSETRRSTAMYDGTRSTVPADSRLQSSSAHDQIGGGGTKSDALDGSFPAGSKTAHVSHIHVSFTSAKSLPSATAIFCTTHYLNIPTNSLSRASQESSNIMAISSSSHPDPTSDNVNHSPSTVTPDPHNHSTQLQLSINTHPNPLIHPDEPTPTSQSSITPSLETSLAHTKPSKFSSDESATSCTATSPTPDIIATSFSSHQHSASYSTVTPTQPQLSTTTHSNPLIHSNDPIPTFKPPTTEASLAHTVKLNLSSEDPPTESATASTPTPSSISNSPPDLAALILAGFAHGPTSPQRLLKSTSSPLHKANSSGASLLQSNPNPVIGTSNNTDSNSETVSSSTPGIFAGSAQGDCGERDVSFVVVAVVVVVAVLY</sequence>
<feature type="compositionally biased region" description="Polar residues" evidence="1">
    <location>
        <begin position="317"/>
        <end position="333"/>
    </location>
</feature>
<feature type="compositionally biased region" description="Low complexity" evidence="1">
    <location>
        <begin position="454"/>
        <end position="464"/>
    </location>
</feature>
<feature type="region of interest" description="Disordered" evidence="1">
    <location>
        <begin position="270"/>
        <end position="294"/>
    </location>
</feature>
<feature type="compositionally biased region" description="Low complexity" evidence="1">
    <location>
        <begin position="562"/>
        <end position="578"/>
    </location>
</feature>
<gene>
    <name evidence="2" type="ORF">HETSPECPRED_002086</name>
</gene>
<protein>
    <submittedName>
        <fullName evidence="2">Uncharacterized protein</fullName>
    </submittedName>
</protein>
<feature type="compositionally biased region" description="Polar residues" evidence="1">
    <location>
        <begin position="512"/>
        <end position="529"/>
    </location>
</feature>
<feature type="region of interest" description="Disordered" evidence="1">
    <location>
        <begin position="596"/>
        <end position="643"/>
    </location>
</feature>
<dbReference type="OrthoDB" id="3944128at2759"/>
<feature type="region of interest" description="Disordered" evidence="1">
    <location>
        <begin position="316"/>
        <end position="354"/>
    </location>
</feature>
<feature type="compositionally biased region" description="Polar residues" evidence="1">
    <location>
        <begin position="465"/>
        <end position="481"/>
    </location>
</feature>
<keyword evidence="3" id="KW-1185">Reference proteome</keyword>
<feature type="compositionally biased region" description="Polar residues" evidence="1">
    <location>
        <begin position="410"/>
        <end position="444"/>
    </location>
</feature>
<feature type="region of interest" description="Disordered" evidence="1">
    <location>
        <begin position="507"/>
        <end position="542"/>
    </location>
</feature>
<feature type="region of interest" description="Disordered" evidence="1">
    <location>
        <begin position="398"/>
        <end position="490"/>
    </location>
</feature>
<feature type="region of interest" description="Disordered" evidence="1">
    <location>
        <begin position="555"/>
        <end position="578"/>
    </location>
</feature>
<comment type="caution">
    <text evidence="2">The sequence shown here is derived from an EMBL/GenBank/DDBJ whole genome shotgun (WGS) entry which is preliminary data.</text>
</comment>
<organism evidence="2 3">
    <name type="scientific">Heterodermia speciosa</name>
    <dbReference type="NCBI Taxonomy" id="116794"/>
    <lineage>
        <taxon>Eukaryota</taxon>
        <taxon>Fungi</taxon>
        <taxon>Dikarya</taxon>
        <taxon>Ascomycota</taxon>
        <taxon>Pezizomycotina</taxon>
        <taxon>Lecanoromycetes</taxon>
        <taxon>OSLEUM clade</taxon>
        <taxon>Lecanoromycetidae</taxon>
        <taxon>Caliciales</taxon>
        <taxon>Physciaceae</taxon>
        <taxon>Heterodermia</taxon>
    </lineage>
</organism>
<evidence type="ECO:0000313" key="3">
    <source>
        <dbReference type="Proteomes" id="UP000664521"/>
    </source>
</evidence>
<feature type="compositionally biased region" description="Low complexity" evidence="1">
    <location>
        <begin position="398"/>
        <end position="409"/>
    </location>
</feature>
<accession>A0A8H3PG41</accession>
<proteinExistence type="predicted"/>
<name>A0A8H3PG41_9LECA</name>
<reference evidence="2" key="1">
    <citation type="submission" date="2021-03" db="EMBL/GenBank/DDBJ databases">
        <authorList>
            <person name="Tagirdzhanova G."/>
        </authorList>
    </citation>
    <scope>NUCLEOTIDE SEQUENCE</scope>
</reference>
<dbReference type="EMBL" id="CAJPDS010000140">
    <property type="protein sequence ID" value="CAF9939888.1"/>
    <property type="molecule type" value="Genomic_DNA"/>
</dbReference>
<evidence type="ECO:0000313" key="2">
    <source>
        <dbReference type="EMBL" id="CAF9939888.1"/>
    </source>
</evidence>
<feature type="compositionally biased region" description="Low complexity" evidence="1">
    <location>
        <begin position="278"/>
        <end position="294"/>
    </location>
</feature>
<dbReference type="AlphaFoldDB" id="A0A8H3PG41"/>
<dbReference type="Proteomes" id="UP000664521">
    <property type="component" value="Unassembled WGS sequence"/>
</dbReference>